<dbReference type="EMBL" id="CP014672">
    <property type="protein sequence ID" value="ANW98650.1"/>
    <property type="molecule type" value="Genomic_DNA"/>
</dbReference>
<dbReference type="Proteomes" id="UP000092971">
    <property type="component" value="Chromosome"/>
</dbReference>
<feature type="transmembrane region" description="Helical" evidence="7">
    <location>
        <begin position="62"/>
        <end position="81"/>
    </location>
</feature>
<reference evidence="9 10" key="1">
    <citation type="submission" date="2016-02" db="EMBL/GenBank/DDBJ databases">
        <title>Comparison of Clostridium stercorarium subspecies using comparative genomics and transcriptomics.</title>
        <authorList>
            <person name="Schellenberg J."/>
            <person name="Thallinger G."/>
            <person name="Levin D.B."/>
            <person name="Zhang X."/>
            <person name="Alvare G."/>
            <person name="Fristensky B."/>
            <person name="Sparling R."/>
        </authorList>
    </citation>
    <scope>NUCLEOTIDE SEQUENCE [LARGE SCALE GENOMIC DNA]</scope>
    <source>
        <strain evidence="9 10">DSM 2910</strain>
    </source>
</reference>
<keyword evidence="6 7" id="KW-0472">Membrane</keyword>
<sequence length="245" mass="27679">MKKHVQDILPSVFLIGLILIWHIWSMGRKSLIFPSPYEVITSLWSVIKDPSFFPTVFNTVKAVFFSFAAAFIPALVFGIVSKLVPGIYRLMELVTGFIRAIPTVAIILIALLLLPLSYTPVIICYFVVFPVLYTNISEGLRNVDGKLLEMARIYKFTNAKIIRNIYIPSLKPYIVAGSRSALGLNFKVMVTAEVFNFANHQSIGAQMYMHRIQIDLAGIMAWALIVVFISVVFDLLIKILFREKT</sequence>
<dbReference type="CDD" id="cd06261">
    <property type="entry name" value="TM_PBP2"/>
    <property type="match status" value="1"/>
</dbReference>
<dbReference type="Gene3D" id="1.10.3720.10">
    <property type="entry name" value="MetI-like"/>
    <property type="match status" value="1"/>
</dbReference>
<dbReference type="PANTHER" id="PTHR30151:SF0">
    <property type="entry name" value="ABC TRANSPORTER PERMEASE PROTEIN MJ0413-RELATED"/>
    <property type="match status" value="1"/>
</dbReference>
<evidence type="ECO:0000256" key="5">
    <source>
        <dbReference type="ARBA" id="ARBA00022989"/>
    </source>
</evidence>
<dbReference type="GO" id="GO:0005886">
    <property type="term" value="C:plasma membrane"/>
    <property type="evidence" value="ECO:0007669"/>
    <property type="project" value="UniProtKB-SubCell"/>
</dbReference>
<evidence type="ECO:0000256" key="2">
    <source>
        <dbReference type="ARBA" id="ARBA00022448"/>
    </source>
</evidence>
<feature type="transmembrane region" description="Helical" evidence="7">
    <location>
        <begin position="216"/>
        <end position="241"/>
    </location>
</feature>
<proteinExistence type="inferred from homology"/>
<evidence type="ECO:0000313" key="10">
    <source>
        <dbReference type="Proteomes" id="UP000092971"/>
    </source>
</evidence>
<comment type="subcellular location">
    <subcellularLocation>
        <location evidence="1 7">Cell membrane</location>
        <topology evidence="1 7">Multi-pass membrane protein</topology>
    </subcellularLocation>
</comment>
<evidence type="ECO:0000256" key="1">
    <source>
        <dbReference type="ARBA" id="ARBA00004651"/>
    </source>
</evidence>
<evidence type="ECO:0000256" key="7">
    <source>
        <dbReference type="RuleBase" id="RU363032"/>
    </source>
</evidence>
<protein>
    <submittedName>
        <fullName evidence="9">Sulfonate ABC transporter permease</fullName>
    </submittedName>
</protein>
<dbReference type="AlphaFoldDB" id="A0A1B1YD18"/>
<feature type="domain" description="ABC transmembrane type-1" evidence="8">
    <location>
        <begin position="56"/>
        <end position="237"/>
    </location>
</feature>
<dbReference type="RefSeq" id="WP_015358981.1">
    <property type="nucleotide sequence ID" value="NZ_CP014672.1"/>
</dbReference>
<gene>
    <name evidence="9" type="ORF">CSTERTH_06190</name>
</gene>
<name>A0A1B1YD18_THEST</name>
<keyword evidence="5 7" id="KW-1133">Transmembrane helix</keyword>
<dbReference type="Pfam" id="PF00528">
    <property type="entry name" value="BPD_transp_1"/>
    <property type="match status" value="1"/>
</dbReference>
<organism evidence="9 10">
    <name type="scientific">Thermoclostridium stercorarium subsp. thermolacticum DSM 2910</name>
    <dbReference type="NCBI Taxonomy" id="1121336"/>
    <lineage>
        <taxon>Bacteria</taxon>
        <taxon>Bacillati</taxon>
        <taxon>Bacillota</taxon>
        <taxon>Clostridia</taxon>
        <taxon>Eubacteriales</taxon>
        <taxon>Oscillospiraceae</taxon>
        <taxon>Thermoclostridium</taxon>
    </lineage>
</organism>
<keyword evidence="2 7" id="KW-0813">Transport</keyword>
<dbReference type="SUPFAM" id="SSF161098">
    <property type="entry name" value="MetI-like"/>
    <property type="match status" value="1"/>
</dbReference>
<feature type="transmembrane region" description="Helical" evidence="7">
    <location>
        <begin position="7"/>
        <end position="24"/>
    </location>
</feature>
<dbReference type="GO" id="GO:0055085">
    <property type="term" value="P:transmembrane transport"/>
    <property type="evidence" value="ECO:0007669"/>
    <property type="project" value="InterPro"/>
</dbReference>
<keyword evidence="3" id="KW-1003">Cell membrane</keyword>
<evidence type="ECO:0000256" key="6">
    <source>
        <dbReference type="ARBA" id="ARBA00023136"/>
    </source>
</evidence>
<keyword evidence="4 7" id="KW-0812">Transmembrane</keyword>
<dbReference type="PROSITE" id="PS50928">
    <property type="entry name" value="ABC_TM1"/>
    <property type="match status" value="1"/>
</dbReference>
<accession>A0A1B1YD18</accession>
<evidence type="ECO:0000259" key="8">
    <source>
        <dbReference type="PROSITE" id="PS50928"/>
    </source>
</evidence>
<dbReference type="InterPro" id="IPR035906">
    <property type="entry name" value="MetI-like_sf"/>
</dbReference>
<evidence type="ECO:0000256" key="4">
    <source>
        <dbReference type="ARBA" id="ARBA00022692"/>
    </source>
</evidence>
<evidence type="ECO:0000313" key="9">
    <source>
        <dbReference type="EMBL" id="ANW98650.1"/>
    </source>
</evidence>
<dbReference type="PANTHER" id="PTHR30151">
    <property type="entry name" value="ALKANE SULFONATE ABC TRANSPORTER-RELATED, MEMBRANE SUBUNIT"/>
    <property type="match status" value="1"/>
</dbReference>
<dbReference type="InterPro" id="IPR000515">
    <property type="entry name" value="MetI-like"/>
</dbReference>
<dbReference type="OrthoDB" id="308958at2"/>
<comment type="similarity">
    <text evidence="7">Belongs to the binding-protein-dependent transport system permease family.</text>
</comment>
<evidence type="ECO:0000256" key="3">
    <source>
        <dbReference type="ARBA" id="ARBA00022475"/>
    </source>
</evidence>